<keyword evidence="2" id="KW-0378">Hydrolase</keyword>
<reference evidence="2 3" key="1">
    <citation type="submission" date="2019-03" db="EMBL/GenBank/DDBJ databases">
        <title>Genomic analyses of the natural microbiome of Caenorhabditis elegans.</title>
        <authorList>
            <person name="Samuel B."/>
        </authorList>
    </citation>
    <scope>NUCLEOTIDE SEQUENCE [LARGE SCALE GENOMIC DNA]</scope>
    <source>
        <strain evidence="2 3">JUb89</strain>
    </source>
</reference>
<keyword evidence="3" id="KW-1185">Reference proteome</keyword>
<comment type="caution">
    <text evidence="2">The sequence shown here is derived from an EMBL/GenBank/DDBJ whole genome shotgun (WGS) entry which is preliminary data.</text>
</comment>
<dbReference type="InterPro" id="IPR017208">
    <property type="entry name" value="UCP037442_abhydr"/>
</dbReference>
<dbReference type="InterPro" id="IPR029058">
    <property type="entry name" value="AB_hydrolase_fold"/>
</dbReference>
<proteinExistence type="predicted"/>
<dbReference type="AlphaFoldDB" id="A0A4R1XNR5"/>
<dbReference type="GO" id="GO:0016787">
    <property type="term" value="F:hydrolase activity"/>
    <property type="evidence" value="ECO:0007669"/>
    <property type="project" value="UniProtKB-KW"/>
</dbReference>
<gene>
    <name evidence="2" type="ORF">EC844_11411</name>
</gene>
<dbReference type="EMBL" id="SLVJ01000014">
    <property type="protein sequence ID" value="TCM65774.1"/>
    <property type="molecule type" value="Genomic_DNA"/>
</dbReference>
<dbReference type="OrthoDB" id="9785076at2"/>
<name>A0A4R1XNR5_ACICA</name>
<evidence type="ECO:0000313" key="2">
    <source>
        <dbReference type="EMBL" id="TCM65774.1"/>
    </source>
</evidence>
<dbReference type="Proteomes" id="UP000294963">
    <property type="component" value="Unassembled WGS sequence"/>
</dbReference>
<dbReference type="PIRSF" id="PIRSF037442">
    <property type="entry name" value="UCP037442_abhydr"/>
    <property type="match status" value="1"/>
</dbReference>
<sequence length="314" mass="35332">MTQAELSSQANPVLIEKVQFPATDGYVLSGTRYLAASIDGSRLSTPAKAKLLIASATGVPQAFYRRFASYMTRFGFEVFSFDYRGIADSAPKKLKGFKMSYLDWGQYDLSGAIAYLSQDDVALIMIGHSYGGQSLGLSTNHQRVRAMFCFGTGAGWAGYMPPKERFKVHIVWNVVFPPLVALKGYLPWSKFNMGADLPKGVYSEWRRWCKNPNYFFADPEQGDMLKAKFAQVSTEIYAYSALDDDWALPNSRYAFIQHYSQAKVHYINIKAQDFAMQQIGHMGYFKKEAQLIWDHLAAQIDQLLCADPPQSSAF</sequence>
<dbReference type="Pfam" id="PF12146">
    <property type="entry name" value="Hydrolase_4"/>
    <property type="match status" value="1"/>
</dbReference>
<evidence type="ECO:0000259" key="1">
    <source>
        <dbReference type="Pfam" id="PF12146"/>
    </source>
</evidence>
<evidence type="ECO:0000313" key="3">
    <source>
        <dbReference type="Proteomes" id="UP000294963"/>
    </source>
</evidence>
<dbReference type="Gene3D" id="3.40.50.1820">
    <property type="entry name" value="alpha/beta hydrolase"/>
    <property type="match status" value="1"/>
</dbReference>
<accession>A0A4R1XNR5</accession>
<dbReference type="InterPro" id="IPR022742">
    <property type="entry name" value="Hydrolase_4"/>
</dbReference>
<dbReference type="SUPFAM" id="SSF53474">
    <property type="entry name" value="alpha/beta-Hydrolases"/>
    <property type="match status" value="1"/>
</dbReference>
<organism evidence="2 3">
    <name type="scientific">Acinetobacter calcoaceticus</name>
    <dbReference type="NCBI Taxonomy" id="471"/>
    <lineage>
        <taxon>Bacteria</taxon>
        <taxon>Pseudomonadati</taxon>
        <taxon>Pseudomonadota</taxon>
        <taxon>Gammaproteobacteria</taxon>
        <taxon>Moraxellales</taxon>
        <taxon>Moraxellaceae</taxon>
        <taxon>Acinetobacter</taxon>
        <taxon>Acinetobacter calcoaceticus/baumannii complex</taxon>
    </lineage>
</organism>
<feature type="domain" description="Serine aminopeptidase S33" evidence="1">
    <location>
        <begin position="47"/>
        <end position="179"/>
    </location>
</feature>
<protein>
    <submittedName>
        <fullName evidence="2">Putative alpha/beta hydrolase</fullName>
    </submittedName>
</protein>